<evidence type="ECO:0000256" key="3">
    <source>
        <dbReference type="ARBA" id="ARBA00023125"/>
    </source>
</evidence>
<dbReference type="GO" id="GO:0003677">
    <property type="term" value="F:DNA binding"/>
    <property type="evidence" value="ECO:0007669"/>
    <property type="project" value="UniProtKB-KW"/>
</dbReference>
<evidence type="ECO:0000313" key="7">
    <source>
        <dbReference type="EMBL" id="KAF0898877.1"/>
    </source>
</evidence>
<comment type="subcellular location">
    <subcellularLocation>
        <location evidence="1">Nucleus</location>
    </subcellularLocation>
</comment>
<dbReference type="EMBL" id="SPHZ02000009">
    <property type="protein sequence ID" value="KAF0898877.1"/>
    <property type="molecule type" value="Genomic_DNA"/>
</dbReference>
<dbReference type="Proteomes" id="UP000479710">
    <property type="component" value="Unassembled WGS sequence"/>
</dbReference>
<dbReference type="SUPFAM" id="SSF101936">
    <property type="entry name" value="DNA-binding pseudobarrel domain"/>
    <property type="match status" value="1"/>
</dbReference>
<organism evidence="7 8">
    <name type="scientific">Oryza meyeriana var. granulata</name>
    <dbReference type="NCBI Taxonomy" id="110450"/>
    <lineage>
        <taxon>Eukaryota</taxon>
        <taxon>Viridiplantae</taxon>
        <taxon>Streptophyta</taxon>
        <taxon>Embryophyta</taxon>
        <taxon>Tracheophyta</taxon>
        <taxon>Spermatophyta</taxon>
        <taxon>Magnoliopsida</taxon>
        <taxon>Liliopsida</taxon>
        <taxon>Poales</taxon>
        <taxon>Poaceae</taxon>
        <taxon>BOP clade</taxon>
        <taxon>Oryzoideae</taxon>
        <taxon>Oryzeae</taxon>
        <taxon>Oryzinae</taxon>
        <taxon>Oryza</taxon>
        <taxon>Oryza meyeriana</taxon>
    </lineage>
</organism>
<keyword evidence="8" id="KW-1185">Reference proteome</keyword>
<comment type="caution">
    <text evidence="7">The sequence shown here is derived from an EMBL/GenBank/DDBJ whole genome shotgun (WGS) entry which is preliminary data.</text>
</comment>
<accession>A0A6G1CFQ8</accession>
<feature type="region of interest" description="Disordered" evidence="6">
    <location>
        <begin position="1"/>
        <end position="88"/>
    </location>
</feature>
<keyword evidence="2" id="KW-0805">Transcription regulation</keyword>
<name>A0A6G1CFQ8_9ORYZ</name>
<dbReference type="PANTHER" id="PTHR34397:SF15">
    <property type="entry name" value="OS08G0282100 PROTEIN"/>
    <property type="match status" value="1"/>
</dbReference>
<gene>
    <name evidence="7" type="ORF">E2562_011936</name>
</gene>
<evidence type="ECO:0000256" key="6">
    <source>
        <dbReference type="SAM" id="MobiDB-lite"/>
    </source>
</evidence>
<evidence type="ECO:0000256" key="4">
    <source>
        <dbReference type="ARBA" id="ARBA00023163"/>
    </source>
</evidence>
<dbReference type="PANTHER" id="PTHR34397">
    <property type="entry name" value="OS05G0237600 PROTEIN"/>
    <property type="match status" value="1"/>
</dbReference>
<sequence>MSSPPRDTPRSPDFRHDGGASTDHSNSAVVVVPSEQTPMESETSAGSPDAPMDQHGGHDDAPPVVHRGGGGPAGSTTPAPPQPRLDPPTLARALRRCSIKLGKQKVLEEASTATAATAPEPPPKKLMHDGIRAAAATPILASKKIITYVVAAAATERKKTTANGSNADSRFSNLHSSSVELRRRLEELDATEPEFVCEKMLQKSDVHLNQNRLLISCKRDLAMCPITYLFTDKETRIVHNNIKKAVENGVVENGPVEDDEVVKVGNKDKIVQNEKEKKKKEEEEEKLGLKVTMFDEGGNEYGTMCRYLTSNGGYRFIDEWGKFLKSNGMAISKRQNWTRNVLVKLWAFRSRKLPGAEQSDHPDGGLGFVVLHYENKSSGSNSNKESVKAMSSFSAASVVPKSEVSAVARVTRRSTEEDDEVYLGAVQGIVKLQQGQCQLLSSSEYKCSSESSSDEEKKTED</sequence>
<proteinExistence type="predicted"/>
<evidence type="ECO:0000256" key="1">
    <source>
        <dbReference type="ARBA" id="ARBA00004123"/>
    </source>
</evidence>
<dbReference type="InterPro" id="IPR015300">
    <property type="entry name" value="DNA-bd_pseudobarrel_sf"/>
</dbReference>
<dbReference type="OrthoDB" id="677889at2759"/>
<keyword evidence="3" id="KW-0238">DNA-binding</keyword>
<dbReference type="GO" id="GO:0005634">
    <property type="term" value="C:nucleus"/>
    <property type="evidence" value="ECO:0007669"/>
    <property type="project" value="UniProtKB-SubCell"/>
</dbReference>
<keyword evidence="5" id="KW-0539">Nucleus</keyword>
<feature type="compositionally biased region" description="Polar residues" evidence="6">
    <location>
        <begin position="22"/>
        <end position="46"/>
    </location>
</feature>
<evidence type="ECO:0000313" key="8">
    <source>
        <dbReference type="Proteomes" id="UP000479710"/>
    </source>
</evidence>
<dbReference type="Gene3D" id="2.40.330.10">
    <property type="entry name" value="DNA-binding pseudobarrel domain"/>
    <property type="match status" value="1"/>
</dbReference>
<evidence type="ECO:0000256" key="2">
    <source>
        <dbReference type="ARBA" id="ARBA00023015"/>
    </source>
</evidence>
<evidence type="ECO:0000256" key="5">
    <source>
        <dbReference type="ARBA" id="ARBA00023242"/>
    </source>
</evidence>
<protein>
    <submittedName>
        <fullName evidence="7">Uncharacterized protein</fullName>
    </submittedName>
</protein>
<dbReference type="AlphaFoldDB" id="A0A6G1CFQ8"/>
<reference evidence="7 8" key="1">
    <citation type="submission" date="2019-11" db="EMBL/GenBank/DDBJ databases">
        <title>Whole genome sequence of Oryza granulata.</title>
        <authorList>
            <person name="Li W."/>
        </authorList>
    </citation>
    <scope>NUCLEOTIDE SEQUENCE [LARGE SCALE GENOMIC DNA]</scope>
    <source>
        <strain evidence="8">cv. Menghai</strain>
        <tissue evidence="7">Leaf</tissue>
    </source>
</reference>
<feature type="compositionally biased region" description="Basic and acidic residues" evidence="6">
    <location>
        <begin position="7"/>
        <end position="18"/>
    </location>
</feature>
<keyword evidence="4" id="KW-0804">Transcription</keyword>